<evidence type="ECO:0000256" key="12">
    <source>
        <dbReference type="ARBA" id="ARBA00023136"/>
    </source>
</evidence>
<dbReference type="PROSITE" id="PS50089">
    <property type="entry name" value="ZF_RING_2"/>
    <property type="match status" value="1"/>
</dbReference>
<evidence type="ECO:0000313" key="17">
    <source>
        <dbReference type="EMBL" id="KAK4279485.1"/>
    </source>
</evidence>
<comment type="pathway">
    <text evidence="3">Protein modification; protein ubiquitination.</text>
</comment>
<dbReference type="GO" id="GO:0061630">
    <property type="term" value="F:ubiquitin protein ligase activity"/>
    <property type="evidence" value="ECO:0007669"/>
    <property type="project" value="UniProtKB-EC"/>
</dbReference>
<comment type="similarity">
    <text evidence="13">Belongs to the RING-type zinc finger family. ATL subfamily.</text>
</comment>
<keyword evidence="18" id="KW-1185">Reference proteome</keyword>
<dbReference type="CDD" id="cd16461">
    <property type="entry name" value="RING-H2_EL5-like"/>
    <property type="match status" value="1"/>
</dbReference>
<dbReference type="SUPFAM" id="SSF57850">
    <property type="entry name" value="RING/U-box"/>
    <property type="match status" value="1"/>
</dbReference>
<comment type="caution">
    <text evidence="17">The sequence shown here is derived from an EMBL/GenBank/DDBJ whole genome shotgun (WGS) entry which is preliminary data.</text>
</comment>
<dbReference type="PANTHER" id="PTHR46719:SF7">
    <property type="entry name" value="RING-H2 FINGER PROTEIN ATL71-RELATED"/>
    <property type="match status" value="1"/>
</dbReference>
<evidence type="ECO:0000256" key="11">
    <source>
        <dbReference type="ARBA" id="ARBA00022989"/>
    </source>
</evidence>
<evidence type="ECO:0000256" key="10">
    <source>
        <dbReference type="ARBA" id="ARBA00022833"/>
    </source>
</evidence>
<keyword evidence="12 15" id="KW-0472">Membrane</keyword>
<evidence type="ECO:0000256" key="15">
    <source>
        <dbReference type="SAM" id="Phobius"/>
    </source>
</evidence>
<evidence type="ECO:0000256" key="14">
    <source>
        <dbReference type="PROSITE-ProRule" id="PRU00175"/>
    </source>
</evidence>
<dbReference type="Proteomes" id="UP001293593">
    <property type="component" value="Unassembled WGS sequence"/>
</dbReference>
<evidence type="ECO:0000256" key="4">
    <source>
        <dbReference type="ARBA" id="ARBA00012483"/>
    </source>
</evidence>
<dbReference type="FunFam" id="3.30.40.10:FF:000187">
    <property type="entry name" value="E3 ubiquitin-protein ligase ATL6"/>
    <property type="match status" value="1"/>
</dbReference>
<dbReference type="Gene3D" id="3.30.40.10">
    <property type="entry name" value="Zinc/RING finger domain, C3HC4 (zinc finger)"/>
    <property type="match status" value="1"/>
</dbReference>
<evidence type="ECO:0000256" key="8">
    <source>
        <dbReference type="ARBA" id="ARBA00022771"/>
    </source>
</evidence>
<gene>
    <name evidence="17" type="ORF">QN277_011261</name>
</gene>
<keyword evidence="11 15" id="KW-1133">Transmembrane helix</keyword>
<dbReference type="Pfam" id="PF13639">
    <property type="entry name" value="zf-RING_2"/>
    <property type="match status" value="1"/>
</dbReference>
<keyword evidence="5" id="KW-0808">Transferase</keyword>
<dbReference type="SMART" id="SM00184">
    <property type="entry name" value="RING"/>
    <property type="match status" value="1"/>
</dbReference>
<evidence type="ECO:0000256" key="5">
    <source>
        <dbReference type="ARBA" id="ARBA00022679"/>
    </source>
</evidence>
<evidence type="ECO:0000259" key="16">
    <source>
        <dbReference type="PROSITE" id="PS50089"/>
    </source>
</evidence>
<feature type="transmembrane region" description="Helical" evidence="15">
    <location>
        <begin position="20"/>
        <end position="44"/>
    </location>
</feature>
<protein>
    <recommendedName>
        <fullName evidence="4">RING-type E3 ubiquitin transferase</fullName>
        <ecNumber evidence="4">2.3.2.27</ecNumber>
    </recommendedName>
</protein>
<evidence type="ECO:0000256" key="3">
    <source>
        <dbReference type="ARBA" id="ARBA00004906"/>
    </source>
</evidence>
<keyword evidence="8 14" id="KW-0863">Zinc-finger</keyword>
<evidence type="ECO:0000256" key="1">
    <source>
        <dbReference type="ARBA" id="ARBA00000900"/>
    </source>
</evidence>
<dbReference type="AlphaFoldDB" id="A0AAE1TD59"/>
<comment type="catalytic activity">
    <reaction evidence="1">
        <text>S-ubiquitinyl-[E2 ubiquitin-conjugating enzyme]-L-cysteine + [acceptor protein]-L-lysine = [E2 ubiquitin-conjugating enzyme]-L-cysteine + N(6)-ubiquitinyl-[acceptor protein]-L-lysine.</text>
        <dbReference type="EC" id="2.3.2.27"/>
    </reaction>
</comment>
<proteinExistence type="inferred from homology"/>
<accession>A0AAE1TD59</accession>
<evidence type="ECO:0000313" key="18">
    <source>
        <dbReference type="Proteomes" id="UP001293593"/>
    </source>
</evidence>
<dbReference type="EC" id="2.3.2.27" evidence="4"/>
<keyword evidence="7" id="KW-0479">Metal-binding</keyword>
<name>A0AAE1TD59_9FABA</name>
<evidence type="ECO:0000256" key="2">
    <source>
        <dbReference type="ARBA" id="ARBA00004167"/>
    </source>
</evidence>
<keyword evidence="6 15" id="KW-0812">Transmembrane</keyword>
<dbReference type="GO" id="GO:0008270">
    <property type="term" value="F:zinc ion binding"/>
    <property type="evidence" value="ECO:0007669"/>
    <property type="project" value="UniProtKB-KW"/>
</dbReference>
<organism evidence="17 18">
    <name type="scientific">Acacia crassicarpa</name>
    <name type="common">northern wattle</name>
    <dbReference type="NCBI Taxonomy" id="499986"/>
    <lineage>
        <taxon>Eukaryota</taxon>
        <taxon>Viridiplantae</taxon>
        <taxon>Streptophyta</taxon>
        <taxon>Embryophyta</taxon>
        <taxon>Tracheophyta</taxon>
        <taxon>Spermatophyta</taxon>
        <taxon>Magnoliopsida</taxon>
        <taxon>eudicotyledons</taxon>
        <taxon>Gunneridae</taxon>
        <taxon>Pentapetalae</taxon>
        <taxon>rosids</taxon>
        <taxon>fabids</taxon>
        <taxon>Fabales</taxon>
        <taxon>Fabaceae</taxon>
        <taxon>Caesalpinioideae</taxon>
        <taxon>mimosoid clade</taxon>
        <taxon>Acacieae</taxon>
        <taxon>Acacia</taxon>
    </lineage>
</organism>
<dbReference type="InterPro" id="IPR001841">
    <property type="entry name" value="Znf_RING"/>
</dbReference>
<keyword evidence="9" id="KW-0833">Ubl conjugation pathway</keyword>
<reference evidence="17" key="1">
    <citation type="submission" date="2023-10" db="EMBL/GenBank/DDBJ databases">
        <title>Chromosome-level genome of the transformable northern wattle, Acacia crassicarpa.</title>
        <authorList>
            <person name="Massaro I."/>
            <person name="Sinha N.R."/>
            <person name="Poethig S."/>
            <person name="Leichty A.R."/>
        </authorList>
    </citation>
    <scope>NUCLEOTIDE SEQUENCE</scope>
    <source>
        <strain evidence="17">Acra3RX</strain>
        <tissue evidence="17">Leaf</tissue>
    </source>
</reference>
<comment type="subcellular location">
    <subcellularLocation>
        <location evidence="2">Membrane</location>
        <topology evidence="2">Single-pass membrane protein</topology>
    </subcellularLocation>
</comment>
<keyword evidence="10" id="KW-0862">Zinc</keyword>
<sequence length="175" mass="19368">MMSSNTSEPDGSSEDLGGYGYYSFGLSMGVLVIFAFVTFLLYFCTRRSAFNTSQHLTQSFRLHTINVVDRDSNSLQHLGVDETTLKTYPVLLYSEVKRDRKGGSAAAAAVTTCTICLGDFNDGDWLRELPDCGHLFHRKCIDRWLRMNSSCPLCRTSPLPTPVSTPLAEAAPLAR</sequence>
<dbReference type="PANTHER" id="PTHR46719">
    <property type="entry name" value="TRANSCRIPTION FACTOR C2H2 FAMILY-RELATED"/>
    <property type="match status" value="1"/>
</dbReference>
<evidence type="ECO:0000256" key="9">
    <source>
        <dbReference type="ARBA" id="ARBA00022786"/>
    </source>
</evidence>
<dbReference type="GO" id="GO:0016020">
    <property type="term" value="C:membrane"/>
    <property type="evidence" value="ECO:0007669"/>
    <property type="project" value="UniProtKB-SubCell"/>
</dbReference>
<dbReference type="InterPro" id="IPR045899">
    <property type="entry name" value="ATL71-like"/>
</dbReference>
<evidence type="ECO:0000256" key="13">
    <source>
        <dbReference type="ARBA" id="ARBA00024209"/>
    </source>
</evidence>
<evidence type="ECO:0000256" key="7">
    <source>
        <dbReference type="ARBA" id="ARBA00022723"/>
    </source>
</evidence>
<feature type="domain" description="RING-type" evidence="16">
    <location>
        <begin position="113"/>
        <end position="155"/>
    </location>
</feature>
<dbReference type="InterPro" id="IPR013083">
    <property type="entry name" value="Znf_RING/FYVE/PHD"/>
</dbReference>
<evidence type="ECO:0000256" key="6">
    <source>
        <dbReference type="ARBA" id="ARBA00022692"/>
    </source>
</evidence>
<dbReference type="EMBL" id="JAWXYG010000002">
    <property type="protein sequence ID" value="KAK4279485.1"/>
    <property type="molecule type" value="Genomic_DNA"/>
</dbReference>